<keyword evidence="1" id="KW-1015">Disulfide bond</keyword>
<dbReference type="GO" id="GO:0006508">
    <property type="term" value="P:proteolysis"/>
    <property type="evidence" value="ECO:0007669"/>
    <property type="project" value="InterPro"/>
</dbReference>
<proteinExistence type="inferred from homology"/>
<dbReference type="InterPro" id="IPR051487">
    <property type="entry name" value="Ser/Thr_Proteases_Immune/Dev"/>
</dbReference>
<accession>A0A8U0WA33</accession>
<dbReference type="RefSeq" id="XP_037881883.1">
    <property type="nucleotide sequence ID" value="XM_038025955.1"/>
</dbReference>
<dbReference type="PANTHER" id="PTHR24256">
    <property type="entry name" value="TRYPTASE-RELATED"/>
    <property type="match status" value="1"/>
</dbReference>
<dbReference type="CDD" id="cd00190">
    <property type="entry name" value="Tryp_SPc"/>
    <property type="match status" value="1"/>
</dbReference>
<evidence type="ECO:0000256" key="3">
    <source>
        <dbReference type="ARBA" id="ARBA00057221"/>
    </source>
</evidence>
<dbReference type="SMART" id="SM00020">
    <property type="entry name" value="Tryp_SPc"/>
    <property type="match status" value="1"/>
</dbReference>
<dbReference type="FunFam" id="2.40.10.10:FF:000068">
    <property type="entry name" value="transmembrane protease serine 2"/>
    <property type="match status" value="1"/>
</dbReference>
<evidence type="ECO:0000256" key="4">
    <source>
        <dbReference type="ARBA" id="ARBA00067663"/>
    </source>
</evidence>
<dbReference type="InterPro" id="IPR043504">
    <property type="entry name" value="Peptidase_S1_PA_chymotrypsin"/>
</dbReference>
<organism evidence="8 9">
    <name type="scientific">Glossina fuscipes</name>
    <dbReference type="NCBI Taxonomy" id="7396"/>
    <lineage>
        <taxon>Eukaryota</taxon>
        <taxon>Metazoa</taxon>
        <taxon>Ecdysozoa</taxon>
        <taxon>Arthropoda</taxon>
        <taxon>Hexapoda</taxon>
        <taxon>Insecta</taxon>
        <taxon>Pterygota</taxon>
        <taxon>Neoptera</taxon>
        <taxon>Endopterygota</taxon>
        <taxon>Diptera</taxon>
        <taxon>Brachycera</taxon>
        <taxon>Muscomorpha</taxon>
        <taxon>Hippoboscoidea</taxon>
        <taxon>Glossinidae</taxon>
        <taxon>Glossina</taxon>
    </lineage>
</organism>
<dbReference type="SUPFAM" id="SSF50494">
    <property type="entry name" value="Trypsin-like serine proteases"/>
    <property type="match status" value="1"/>
</dbReference>
<dbReference type="Pfam" id="PF00089">
    <property type="entry name" value="Trypsin"/>
    <property type="match status" value="1"/>
</dbReference>
<dbReference type="Proteomes" id="UP000092443">
    <property type="component" value="Unplaced"/>
</dbReference>
<dbReference type="AlphaFoldDB" id="A0A8U0WA33"/>
<keyword evidence="6" id="KW-1133">Transmembrane helix</keyword>
<dbReference type="PROSITE" id="PS00134">
    <property type="entry name" value="TRYPSIN_HIS"/>
    <property type="match status" value="1"/>
</dbReference>
<keyword evidence="6" id="KW-0812">Transmembrane</keyword>
<reference evidence="9" key="1">
    <citation type="submission" date="2025-08" db="UniProtKB">
        <authorList>
            <consortium name="RefSeq"/>
        </authorList>
    </citation>
    <scope>IDENTIFICATION</scope>
    <source>
        <tissue evidence="9">Whole body pupa</tissue>
    </source>
</reference>
<dbReference type="PROSITE" id="PS50240">
    <property type="entry name" value="TRYPSIN_DOM"/>
    <property type="match status" value="1"/>
</dbReference>
<keyword evidence="6" id="KW-0472">Membrane</keyword>
<evidence type="ECO:0000313" key="9">
    <source>
        <dbReference type="RefSeq" id="XP_037881883.1"/>
    </source>
</evidence>
<dbReference type="PRINTS" id="PR00722">
    <property type="entry name" value="CHYMOTRYPSIN"/>
</dbReference>
<evidence type="ECO:0000256" key="2">
    <source>
        <dbReference type="ARBA" id="ARBA00024195"/>
    </source>
</evidence>
<evidence type="ECO:0000256" key="1">
    <source>
        <dbReference type="ARBA" id="ARBA00023157"/>
    </source>
</evidence>
<dbReference type="InterPro" id="IPR018114">
    <property type="entry name" value="TRYPSIN_HIS"/>
</dbReference>
<dbReference type="InterPro" id="IPR009003">
    <property type="entry name" value="Peptidase_S1_PA"/>
</dbReference>
<evidence type="ECO:0000256" key="6">
    <source>
        <dbReference type="SAM" id="Phobius"/>
    </source>
</evidence>
<dbReference type="GeneID" id="119632834"/>
<sequence length="277" mass="30725">MTITYLFIITVVVIIGEFSITESLIEKKRVFNHFIIDGENAGSKDAPFLVSLSMSNISYAHVCSGTIIHKEWILTAAHCVNDLEKMAGNVIGLPVYAGLSNRTKLEDAQIRTVDFAYNHKEFNGNENTDNIALLHIMPAFEFNGTVKQILLPYRGEAFDNKKSVTYSWGLLNPEDTVYVKDLQRSESYILSEKECKAALPSNAPLTSKHVCAHVFACYGDGGAPIVIEGMDGITELIGLASWGYLPCAYKNYPTVYTAVSQYIGWIADVQSAYYTLH</sequence>
<evidence type="ECO:0000256" key="5">
    <source>
        <dbReference type="ARBA" id="ARBA00077177"/>
    </source>
</evidence>
<comment type="function">
    <text evidence="3">Protein with lectin and protease activity involved in the establishment of trypanosome infections in tsetse flies. Binds D-glucosamine and agglutinates bloodstream-form trypanosomes and rabbit red blood cells. Capable of inducing transformation of bloodstream-form trypanosomes into procyclic (midgut) forms in vitro.</text>
</comment>
<name>A0A8U0WA33_9MUSC</name>
<dbReference type="KEGG" id="gfs:119632834"/>
<dbReference type="InterPro" id="IPR001254">
    <property type="entry name" value="Trypsin_dom"/>
</dbReference>
<dbReference type="InterPro" id="IPR001314">
    <property type="entry name" value="Peptidase_S1A"/>
</dbReference>
<comment type="similarity">
    <text evidence="2">Belongs to the peptidase S1 family. CLIP subfamily.</text>
</comment>
<feature type="domain" description="Peptidase S1" evidence="7">
    <location>
        <begin position="35"/>
        <end position="271"/>
    </location>
</feature>
<protein>
    <recommendedName>
        <fullName evidence="4">Lectizyme</fullName>
    </recommendedName>
    <alternativeName>
        <fullName evidence="5">Proteolytic lectin</fullName>
    </alternativeName>
</protein>
<gene>
    <name evidence="9" type="primary">LOC119632834</name>
</gene>
<dbReference type="GO" id="GO:0004252">
    <property type="term" value="F:serine-type endopeptidase activity"/>
    <property type="evidence" value="ECO:0007669"/>
    <property type="project" value="InterPro"/>
</dbReference>
<dbReference type="Gene3D" id="2.40.10.10">
    <property type="entry name" value="Trypsin-like serine proteases"/>
    <property type="match status" value="1"/>
</dbReference>
<keyword evidence="8" id="KW-1185">Reference proteome</keyword>
<evidence type="ECO:0000313" key="8">
    <source>
        <dbReference type="Proteomes" id="UP000092443"/>
    </source>
</evidence>
<feature type="transmembrane region" description="Helical" evidence="6">
    <location>
        <begin position="6"/>
        <end position="25"/>
    </location>
</feature>
<evidence type="ECO:0000259" key="7">
    <source>
        <dbReference type="PROSITE" id="PS50240"/>
    </source>
</evidence>